<dbReference type="InterPro" id="IPR017946">
    <property type="entry name" value="PLC-like_Pdiesterase_TIM-brl"/>
</dbReference>
<dbReference type="PROSITE" id="PS50007">
    <property type="entry name" value="PIPLC_X_DOMAIN"/>
    <property type="match status" value="1"/>
</dbReference>
<dbReference type="STRING" id="27342.A0A0H2RPV2"/>
<dbReference type="EMBL" id="KQ085956">
    <property type="protein sequence ID" value="KLO13647.1"/>
    <property type="molecule type" value="Genomic_DNA"/>
</dbReference>
<dbReference type="SUPFAM" id="SSF51695">
    <property type="entry name" value="PLC-like phosphodiesterases"/>
    <property type="match status" value="1"/>
</dbReference>
<sequence>MKFTIHNNTFESIYVWPEGASGKTIILDASSSSTIPLKSRSFFGRSLTLSRNLDPLSGSKIIRLSTTRLWKSPAKSWRFVAKTDGLTVYSFHGTSHSSGTGKHVLIIPTRDLSTFLGDVEDERSLASLCLPGTHDTLAFYGWPISQCQFREDSLIMQLNLGVRVLDIRMAVVDGRLIAYHGITPQRTPFSQVLAVIYTFLISHPTETLVMSMKQEDFAKTPPATFSSLVRTEIYAGPGGMEMWFLQNRIPKLGEVRGKVIMLSRFGGDGSGWHGGLEGLGIHPSTWPDSSKEGFSWHCKETLVRTHDWYNIPSFLSIPEKVELSTKILLDKDELNSNPLNITYLSAASIPLALPQTVARGFGWPNWGMGVEGVNSRVGRMFLERLAHCPSKKFSEKGSKGPTTQQVTGWVFMDFFTDPECLAPLLVEFNFTPY</sequence>
<dbReference type="SMART" id="SM00148">
    <property type="entry name" value="PLCXc"/>
    <property type="match status" value="1"/>
</dbReference>
<dbReference type="InterPro" id="IPR051057">
    <property type="entry name" value="PI-PLC_domain"/>
</dbReference>
<dbReference type="Pfam" id="PF00388">
    <property type="entry name" value="PI-PLC-X"/>
    <property type="match status" value="1"/>
</dbReference>
<evidence type="ECO:0000259" key="1">
    <source>
        <dbReference type="SMART" id="SM00148"/>
    </source>
</evidence>
<proteinExistence type="predicted"/>
<evidence type="ECO:0000313" key="3">
    <source>
        <dbReference type="Proteomes" id="UP000053477"/>
    </source>
</evidence>
<dbReference type="AlphaFoldDB" id="A0A0H2RPV2"/>
<accession>A0A0H2RPV2</accession>
<dbReference type="InterPro" id="IPR000909">
    <property type="entry name" value="PLipase_C_PInositol-sp_X_dom"/>
</dbReference>
<keyword evidence="3" id="KW-1185">Reference proteome</keyword>
<dbReference type="PANTHER" id="PTHR13593">
    <property type="match status" value="1"/>
</dbReference>
<protein>
    <submittedName>
        <fullName evidence="2">PLC-like phosphodiesterase</fullName>
    </submittedName>
</protein>
<reference evidence="2 3" key="1">
    <citation type="submission" date="2015-04" db="EMBL/GenBank/DDBJ databases">
        <title>Complete genome sequence of Schizopora paradoxa KUC8140, a cosmopolitan wood degrader in East Asia.</title>
        <authorList>
            <consortium name="DOE Joint Genome Institute"/>
            <person name="Min B."/>
            <person name="Park H."/>
            <person name="Jang Y."/>
            <person name="Kim J.-J."/>
            <person name="Kim K.H."/>
            <person name="Pangilinan J."/>
            <person name="Lipzen A."/>
            <person name="Riley R."/>
            <person name="Grigoriev I.V."/>
            <person name="Spatafora J.W."/>
            <person name="Choi I.-G."/>
        </authorList>
    </citation>
    <scope>NUCLEOTIDE SEQUENCE [LARGE SCALE GENOMIC DNA]</scope>
    <source>
        <strain evidence="2 3">KUC8140</strain>
    </source>
</reference>
<dbReference type="GO" id="GO:0006629">
    <property type="term" value="P:lipid metabolic process"/>
    <property type="evidence" value="ECO:0007669"/>
    <property type="project" value="InterPro"/>
</dbReference>
<dbReference type="Proteomes" id="UP000053477">
    <property type="component" value="Unassembled WGS sequence"/>
</dbReference>
<dbReference type="PANTHER" id="PTHR13593:SF148">
    <property type="entry name" value="PHOSPHATIDYLINOSITOL-SPECIFIC PHOSPHOLIPASE C X DOMAIN-CONTAINING PROTEIN"/>
    <property type="match status" value="1"/>
</dbReference>
<feature type="domain" description="Phosphatidylinositol-specific phospholipase C X" evidence="1">
    <location>
        <begin position="120"/>
        <end position="264"/>
    </location>
</feature>
<name>A0A0H2RPV2_9AGAM</name>
<dbReference type="Gene3D" id="3.20.20.190">
    <property type="entry name" value="Phosphatidylinositol (PI) phosphodiesterase"/>
    <property type="match status" value="1"/>
</dbReference>
<evidence type="ECO:0000313" key="2">
    <source>
        <dbReference type="EMBL" id="KLO13647.1"/>
    </source>
</evidence>
<organism evidence="2 3">
    <name type="scientific">Schizopora paradoxa</name>
    <dbReference type="NCBI Taxonomy" id="27342"/>
    <lineage>
        <taxon>Eukaryota</taxon>
        <taxon>Fungi</taxon>
        <taxon>Dikarya</taxon>
        <taxon>Basidiomycota</taxon>
        <taxon>Agaricomycotina</taxon>
        <taxon>Agaricomycetes</taxon>
        <taxon>Hymenochaetales</taxon>
        <taxon>Schizoporaceae</taxon>
        <taxon>Schizopora</taxon>
    </lineage>
</organism>
<dbReference type="OrthoDB" id="1046782at2759"/>
<dbReference type="InParanoid" id="A0A0H2RPV2"/>
<dbReference type="GO" id="GO:0008081">
    <property type="term" value="F:phosphoric diester hydrolase activity"/>
    <property type="evidence" value="ECO:0007669"/>
    <property type="project" value="InterPro"/>
</dbReference>
<gene>
    <name evidence="2" type="ORF">SCHPADRAFT_940197</name>
</gene>